<dbReference type="InterPro" id="IPR026881">
    <property type="entry name" value="WYL_dom"/>
</dbReference>
<dbReference type="EMBL" id="JJML01000021">
    <property type="protein sequence ID" value="KGF72647.1"/>
    <property type="molecule type" value="Genomic_DNA"/>
</dbReference>
<evidence type="ECO:0000313" key="8">
    <source>
        <dbReference type="Proteomes" id="UP000030170"/>
    </source>
</evidence>
<dbReference type="AlphaFoldDB" id="A0A098TL97"/>
<dbReference type="STRING" id="1497020.DO97_06870"/>
<evidence type="ECO:0000256" key="3">
    <source>
        <dbReference type="ARBA" id="ARBA00023163"/>
    </source>
</evidence>
<feature type="domain" description="WCX" evidence="6">
    <location>
        <begin position="241"/>
        <end position="313"/>
    </location>
</feature>
<dbReference type="InterPro" id="IPR028349">
    <property type="entry name" value="PafC-like"/>
</dbReference>
<feature type="domain" description="WYL" evidence="5">
    <location>
        <begin position="143"/>
        <end position="211"/>
    </location>
</feature>
<reference evidence="7 8" key="1">
    <citation type="journal article" date="2014" name="Mol. Ecol.">
        <title>Evolution of Synechococcus.</title>
        <authorList>
            <person name="Dvorak P."/>
            <person name="Casamatta D."/>
            <person name="Hasler P."/>
            <person name="Poulickova A."/>
            <person name="Ondrej V."/>
            <person name="Sanges R."/>
        </authorList>
    </citation>
    <scope>NUCLEOTIDE SEQUENCE [LARGE SCALE GENOMIC DNA]</scope>
    <source>
        <strain evidence="7 8">CAUP A 1101</strain>
    </source>
</reference>
<protein>
    <submittedName>
        <fullName evidence="7">DNA-binding protein</fullName>
    </submittedName>
</protein>
<accession>A0A098TL97</accession>
<evidence type="ECO:0000259" key="6">
    <source>
        <dbReference type="Pfam" id="PF25583"/>
    </source>
</evidence>
<evidence type="ECO:0000259" key="5">
    <source>
        <dbReference type="Pfam" id="PF13280"/>
    </source>
</evidence>
<dbReference type="PROSITE" id="PS52050">
    <property type="entry name" value="WYL"/>
    <property type="match status" value="1"/>
</dbReference>
<dbReference type="Pfam" id="PF08279">
    <property type="entry name" value="HTH_11"/>
    <property type="match status" value="1"/>
</dbReference>
<dbReference type="OrthoDB" id="9767131at2"/>
<name>A0A098TL97_9CYAN</name>
<gene>
    <name evidence="7" type="ORF">DO97_06870</name>
</gene>
<dbReference type="SUPFAM" id="SSF46785">
    <property type="entry name" value="Winged helix' DNA-binding domain"/>
    <property type="match status" value="1"/>
</dbReference>
<dbReference type="Gene3D" id="1.10.10.10">
    <property type="entry name" value="Winged helix-like DNA-binding domain superfamily/Winged helix DNA-binding domain"/>
    <property type="match status" value="1"/>
</dbReference>
<dbReference type="PIRSF" id="PIRSF016838">
    <property type="entry name" value="PafC"/>
    <property type="match status" value="1"/>
</dbReference>
<dbReference type="PANTHER" id="PTHR34580:SF9">
    <property type="entry name" value="SLL5097 PROTEIN"/>
    <property type="match status" value="1"/>
</dbReference>
<dbReference type="GO" id="GO:0003677">
    <property type="term" value="F:DNA binding"/>
    <property type="evidence" value="ECO:0007669"/>
    <property type="project" value="UniProtKB-KW"/>
</dbReference>
<evidence type="ECO:0000259" key="4">
    <source>
        <dbReference type="Pfam" id="PF08279"/>
    </source>
</evidence>
<evidence type="ECO:0000256" key="1">
    <source>
        <dbReference type="ARBA" id="ARBA00023015"/>
    </source>
</evidence>
<keyword evidence="8" id="KW-1185">Reference proteome</keyword>
<dbReference type="Pfam" id="PF25583">
    <property type="entry name" value="WCX"/>
    <property type="match status" value="1"/>
</dbReference>
<dbReference type="InterPro" id="IPR036390">
    <property type="entry name" value="WH_DNA-bd_sf"/>
</dbReference>
<keyword evidence="2 7" id="KW-0238">DNA-binding</keyword>
<dbReference type="InterPro" id="IPR018356">
    <property type="entry name" value="Tscrpt_reg_HTH_DeoR_CS"/>
</dbReference>
<dbReference type="InterPro" id="IPR013196">
    <property type="entry name" value="HTH_11"/>
</dbReference>
<dbReference type="RefSeq" id="WP_036533215.1">
    <property type="nucleotide sequence ID" value="NZ_JJML01000021.1"/>
</dbReference>
<dbReference type="InterPro" id="IPR057727">
    <property type="entry name" value="WCX_dom"/>
</dbReference>
<evidence type="ECO:0000313" key="7">
    <source>
        <dbReference type="EMBL" id="KGF72647.1"/>
    </source>
</evidence>
<comment type="caution">
    <text evidence="7">The sequence shown here is derived from an EMBL/GenBank/DDBJ whole genome shotgun (WGS) entry which is preliminary data.</text>
</comment>
<keyword evidence="3" id="KW-0804">Transcription</keyword>
<dbReference type="InterPro" id="IPR036388">
    <property type="entry name" value="WH-like_DNA-bd_sf"/>
</dbReference>
<sequence length="325" mass="37760">MSRHLERLLQLDALLRLPLRQTAENLAEALEVSERTVRNDLNFLRDRYFAPLEWSKAKGYHYTDSDWRLPTITLSKGELFALTLGARMLEAYAGSAYVGELRSAIARLGERLPEQTWVDLQQIADERILFRSGAEINLDPNVWHQLEDACQTHKTVQMTYYTAGRNATSDRQIDPYVLHIYRGTNPYVIGYCHTRKEVRWFRVDRITQLQVLKETFVPDPTFDAKDHLEMIFQHEAGGLPQPVAIWFDAKTSPYIRERRWHATQEIQEHADGSLTLCMTVRGLQDLKRWVLGYGKGAIVREPLELVQLVRDEVSMMKCHYQEAKS</sequence>
<dbReference type="PROSITE" id="PS00894">
    <property type="entry name" value="HTH_DEOR_1"/>
    <property type="match status" value="1"/>
</dbReference>
<dbReference type="InterPro" id="IPR051534">
    <property type="entry name" value="CBASS_pafABC_assoc_protein"/>
</dbReference>
<evidence type="ECO:0000256" key="2">
    <source>
        <dbReference type="ARBA" id="ARBA00023125"/>
    </source>
</evidence>
<dbReference type="GO" id="GO:0003700">
    <property type="term" value="F:DNA-binding transcription factor activity"/>
    <property type="evidence" value="ECO:0007669"/>
    <property type="project" value="InterPro"/>
</dbReference>
<dbReference type="PANTHER" id="PTHR34580">
    <property type="match status" value="1"/>
</dbReference>
<dbReference type="Proteomes" id="UP000030170">
    <property type="component" value="Unassembled WGS sequence"/>
</dbReference>
<proteinExistence type="predicted"/>
<organism evidence="7 8">
    <name type="scientific">Neosynechococcus sphagnicola sy1</name>
    <dbReference type="NCBI Taxonomy" id="1497020"/>
    <lineage>
        <taxon>Bacteria</taxon>
        <taxon>Bacillati</taxon>
        <taxon>Cyanobacteriota</taxon>
        <taxon>Cyanophyceae</taxon>
        <taxon>Neosynechococcales</taxon>
        <taxon>Neosynechococcaceae</taxon>
        <taxon>Neosynechococcus</taxon>
    </lineage>
</organism>
<keyword evidence="1" id="KW-0805">Transcription regulation</keyword>
<feature type="domain" description="Helix-turn-helix type 11" evidence="4">
    <location>
        <begin position="20"/>
        <end position="60"/>
    </location>
</feature>
<dbReference type="Pfam" id="PF13280">
    <property type="entry name" value="WYL"/>
    <property type="match status" value="1"/>
</dbReference>